<dbReference type="InterPro" id="IPR029063">
    <property type="entry name" value="SAM-dependent_MTases_sf"/>
</dbReference>
<feature type="domain" description="RlmL ferredoxin-like" evidence="4">
    <location>
        <begin position="6"/>
        <end position="61"/>
    </location>
</feature>
<dbReference type="GO" id="GO:0070043">
    <property type="term" value="F:rRNA (guanine-N7-)-methyltransferase activity"/>
    <property type="evidence" value="ECO:0007669"/>
    <property type="project" value="TreeGrafter"/>
</dbReference>
<dbReference type="SUPFAM" id="SSF53335">
    <property type="entry name" value="S-adenosyl-L-methionine-dependent methyltransferases"/>
    <property type="match status" value="1"/>
</dbReference>
<evidence type="ECO:0000313" key="6">
    <source>
        <dbReference type="Proteomes" id="UP000474757"/>
    </source>
</evidence>
<name>A0A6B2JPW5_9RHOB</name>
<dbReference type="Pfam" id="PF22020">
    <property type="entry name" value="RlmL_1st"/>
    <property type="match status" value="1"/>
</dbReference>
<dbReference type="InterPro" id="IPR053943">
    <property type="entry name" value="RlmKL-like_Mtase_CS"/>
</dbReference>
<dbReference type="RefSeq" id="WP_163890208.1">
    <property type="nucleotide sequence ID" value="NZ_JAAFYS010000001.1"/>
</dbReference>
<dbReference type="CDD" id="cd11715">
    <property type="entry name" value="THUMP_AdoMetMT"/>
    <property type="match status" value="1"/>
</dbReference>
<accession>A0A6B2JPW5</accession>
<dbReference type="EMBL" id="JAAGAB010000001">
    <property type="protein sequence ID" value="NDV00158.1"/>
    <property type="molecule type" value="Genomic_DNA"/>
</dbReference>
<evidence type="ECO:0000313" key="5">
    <source>
        <dbReference type="EMBL" id="NDV00158.1"/>
    </source>
</evidence>
<feature type="domain" description="Ribosomal RNA large subunit methyltransferase K/L-like methyltransferase" evidence="3">
    <location>
        <begin position="173"/>
        <end position="356"/>
    </location>
</feature>
<keyword evidence="1 5" id="KW-0489">Methyltransferase</keyword>
<evidence type="ECO:0000256" key="2">
    <source>
        <dbReference type="ARBA" id="ARBA00022679"/>
    </source>
</evidence>
<dbReference type="PROSITE" id="PS01261">
    <property type="entry name" value="UPF0020"/>
    <property type="match status" value="1"/>
</dbReference>
<dbReference type="Gene3D" id="3.30.2130.30">
    <property type="match status" value="1"/>
</dbReference>
<gene>
    <name evidence="5" type="ORF">GZA08_04140</name>
</gene>
<dbReference type="InterPro" id="IPR054170">
    <property type="entry name" value="RlmL_1st"/>
</dbReference>
<dbReference type="PANTHER" id="PTHR47313:SF1">
    <property type="entry name" value="RIBOSOMAL RNA LARGE SUBUNIT METHYLTRANSFERASE K_L"/>
    <property type="match status" value="1"/>
</dbReference>
<evidence type="ECO:0000259" key="3">
    <source>
        <dbReference type="Pfam" id="PF01170"/>
    </source>
</evidence>
<dbReference type="Proteomes" id="UP000474757">
    <property type="component" value="Unassembled WGS sequence"/>
</dbReference>
<organism evidence="5 6">
    <name type="scientific">Pseudoroseicyclus tamaricis</name>
    <dbReference type="NCBI Taxonomy" id="2705421"/>
    <lineage>
        <taxon>Bacteria</taxon>
        <taxon>Pseudomonadati</taxon>
        <taxon>Pseudomonadota</taxon>
        <taxon>Alphaproteobacteria</taxon>
        <taxon>Rhodobacterales</taxon>
        <taxon>Paracoccaceae</taxon>
        <taxon>Pseudoroseicyclus</taxon>
    </lineage>
</organism>
<reference evidence="5 6" key="1">
    <citation type="submission" date="2020-02" db="EMBL/GenBank/DDBJ databases">
        <title>Pseudoroseicyclus tamarix, sp. nov., isolated from offshore sediment of a Tamarix chinensis forest.</title>
        <authorList>
            <person name="Gai Y."/>
        </authorList>
    </citation>
    <scope>NUCLEOTIDE SEQUENCE [LARGE SCALE GENOMIC DNA]</scope>
    <source>
        <strain evidence="5 6">CLL3-39</strain>
    </source>
</reference>
<sequence length="383" mass="40720">MRETFEIFLATQPGLEPLLAAEAREAGFGPVAEVAGGVTIQGGWPEVWRANICLRGAGRVLARIGGFPALHLAQLDKRARKFPWGEVLRPDVPVKVEVTTSRASKIYHAGAAAERVARAITEELGAPLAGAGKAAPEAEEEGPEEAPVRLLVRIERNLVTFSVDTSGAPLHRRGHKVAVGKAPMRETMAALFLRACGYTGAEPVLDPMCGSGTFVLEAAEIASGLRPGRSRPFAFEQLAAADPAAIALLRQSEAETPAHIFHGSDRDPGAIRFSTENAARAGVAELCRFEALPVAELTRPEGPPGLVIVNPPYGERIGNRGVLVGMHKVLGERLRAGFSGWRVGLVTSDETLARATGLPWQPPGPPVPHGPLKVRLWQTTPIP</sequence>
<keyword evidence="6" id="KW-1185">Reference proteome</keyword>
<proteinExistence type="predicted"/>
<dbReference type="PANTHER" id="PTHR47313">
    <property type="entry name" value="RIBOSOMAL RNA LARGE SUBUNIT METHYLTRANSFERASE K/L"/>
    <property type="match status" value="1"/>
</dbReference>
<dbReference type="Gene3D" id="3.40.50.150">
    <property type="entry name" value="Vaccinia Virus protein VP39"/>
    <property type="match status" value="1"/>
</dbReference>
<comment type="caution">
    <text evidence="5">The sequence shown here is derived from an EMBL/GenBank/DDBJ whole genome shotgun (WGS) entry which is preliminary data.</text>
</comment>
<dbReference type="InterPro" id="IPR000241">
    <property type="entry name" value="RlmKL-like_Mtase"/>
</dbReference>
<dbReference type="GO" id="GO:0008990">
    <property type="term" value="F:rRNA (guanine-N2-)-methyltransferase activity"/>
    <property type="evidence" value="ECO:0007669"/>
    <property type="project" value="TreeGrafter"/>
</dbReference>
<evidence type="ECO:0000256" key="1">
    <source>
        <dbReference type="ARBA" id="ARBA00022603"/>
    </source>
</evidence>
<dbReference type="AlphaFoldDB" id="A0A6B2JPW5"/>
<dbReference type="Pfam" id="PF01170">
    <property type="entry name" value="UPF0020"/>
    <property type="match status" value="1"/>
</dbReference>
<dbReference type="PRINTS" id="PR00507">
    <property type="entry name" value="N12N6MTFRASE"/>
</dbReference>
<keyword evidence="2 5" id="KW-0808">Transferase</keyword>
<evidence type="ECO:0000259" key="4">
    <source>
        <dbReference type="Pfam" id="PF22020"/>
    </source>
</evidence>
<protein>
    <submittedName>
        <fullName evidence="5">Class I SAM-dependent RNA methyltransferase</fullName>
    </submittedName>
</protein>